<protein>
    <submittedName>
        <fullName evidence="2">Aldehyde reductase</fullName>
    </submittedName>
</protein>
<gene>
    <name evidence="2" type="ordered locus">Dgeo_1669</name>
</gene>
<dbReference type="PANTHER" id="PTHR43638">
    <property type="entry name" value="OXIDOREDUCTASE, ALDO/KETO REDUCTASE FAMILY PROTEIN"/>
    <property type="match status" value="1"/>
</dbReference>
<reference evidence="2" key="1">
    <citation type="submission" date="2006-04" db="EMBL/GenBank/DDBJ databases">
        <title>Complete sequence of chromosome of Deinococcus geothermalis DSM 11300.</title>
        <authorList>
            <consortium name="US DOE Joint Genome Institute"/>
            <person name="Copeland A."/>
            <person name="Lucas S."/>
            <person name="Lapidus A."/>
            <person name="Barry K."/>
            <person name="Detter J.C."/>
            <person name="Glavina del Rio T."/>
            <person name="Hammon N."/>
            <person name="Israni S."/>
            <person name="Dalin E."/>
            <person name="Tice H."/>
            <person name="Pitluck S."/>
            <person name="Brettin T."/>
            <person name="Bruce D."/>
            <person name="Han C."/>
            <person name="Tapia R."/>
            <person name="Saunders E."/>
            <person name="Gilna P."/>
            <person name="Schmutz J."/>
            <person name="Larimer F."/>
            <person name="Land M."/>
            <person name="Hauser L."/>
            <person name="Kyrpides N."/>
            <person name="Kim E."/>
            <person name="Daly M.J."/>
            <person name="Fredrickson J.K."/>
            <person name="Makarova K.S."/>
            <person name="Gaidamakova E.K."/>
            <person name="Zhai M."/>
            <person name="Richardson P."/>
        </authorList>
    </citation>
    <scope>NUCLEOTIDE SEQUENCE</scope>
    <source>
        <strain evidence="2">DSM 11300</strain>
    </source>
</reference>
<dbReference type="EMBL" id="CP000359">
    <property type="protein sequence ID" value="ABF45964.1"/>
    <property type="molecule type" value="Genomic_DNA"/>
</dbReference>
<dbReference type="InterPro" id="IPR036812">
    <property type="entry name" value="NAD(P)_OxRdtase_dom_sf"/>
</dbReference>
<dbReference type="GO" id="GO:0016491">
    <property type="term" value="F:oxidoreductase activity"/>
    <property type="evidence" value="ECO:0007669"/>
    <property type="project" value="InterPro"/>
</dbReference>
<dbReference type="HOGENOM" id="CLU_1934578_0_0_0"/>
<proteinExistence type="predicted"/>
<organism evidence="2 3">
    <name type="scientific">Deinococcus geothermalis (strain DSM 11300 / CIP 105573 / AG-3a)</name>
    <dbReference type="NCBI Taxonomy" id="319795"/>
    <lineage>
        <taxon>Bacteria</taxon>
        <taxon>Thermotogati</taxon>
        <taxon>Deinococcota</taxon>
        <taxon>Deinococci</taxon>
        <taxon>Deinococcales</taxon>
        <taxon>Deinococcaceae</taxon>
        <taxon>Deinococcus</taxon>
    </lineage>
</organism>
<dbReference type="Gene3D" id="3.20.20.100">
    <property type="entry name" value="NADP-dependent oxidoreductase domain"/>
    <property type="match status" value="1"/>
</dbReference>
<evidence type="ECO:0000313" key="2">
    <source>
        <dbReference type="EMBL" id="ABF45964.1"/>
    </source>
</evidence>
<feature type="domain" description="NADP-dependent oxidoreductase" evidence="1">
    <location>
        <begin position="6"/>
        <end position="107"/>
    </location>
</feature>
<evidence type="ECO:0000313" key="3">
    <source>
        <dbReference type="Proteomes" id="UP000002431"/>
    </source>
</evidence>
<evidence type="ECO:0000259" key="1">
    <source>
        <dbReference type="Pfam" id="PF00248"/>
    </source>
</evidence>
<dbReference type="PRINTS" id="PR00069">
    <property type="entry name" value="ALDKETRDTASE"/>
</dbReference>
<dbReference type="AlphaFoldDB" id="Q1IXS0"/>
<dbReference type="PANTHER" id="PTHR43638:SF3">
    <property type="entry name" value="ALDEHYDE REDUCTASE"/>
    <property type="match status" value="1"/>
</dbReference>
<dbReference type="eggNOG" id="COG0656">
    <property type="taxonomic scope" value="Bacteria"/>
</dbReference>
<dbReference type="InterPro" id="IPR023210">
    <property type="entry name" value="NADP_OxRdtase_dom"/>
</dbReference>
<dbReference type="Proteomes" id="UP000002431">
    <property type="component" value="Chromosome"/>
</dbReference>
<dbReference type="SUPFAM" id="SSF51430">
    <property type="entry name" value="NAD(P)-linked oxidoreductase"/>
    <property type="match status" value="1"/>
</dbReference>
<dbReference type="InterPro" id="IPR020471">
    <property type="entry name" value="AKR"/>
</dbReference>
<name>Q1IXS0_DEIGD</name>
<accession>Q1IXS0</accession>
<sequence>MRRSGGAVQACHRSLRRLGTDYLNLYLLHWRGSVPLEETVEALEGLNVSGEIRAWGVSNFEPADLRDLRRVPGGEEVATDQVRYHLTWRSIELALLPESQARGLPVVQEVALAWVLRQPGVIIPHSQSLA</sequence>
<keyword evidence="3" id="KW-1185">Reference proteome</keyword>
<dbReference type="Pfam" id="PF00248">
    <property type="entry name" value="Aldo_ket_red"/>
    <property type="match status" value="1"/>
</dbReference>
<dbReference type="KEGG" id="dge:Dgeo_1669"/>
<dbReference type="STRING" id="319795.Dgeo_1669"/>